<keyword evidence="4" id="KW-0819">tRNA processing</keyword>
<dbReference type="InterPro" id="IPR015943">
    <property type="entry name" value="WD40/YVTN_repeat-like_dom_sf"/>
</dbReference>
<dbReference type="SUPFAM" id="SSF69322">
    <property type="entry name" value="Tricorn protease domain 2"/>
    <property type="match status" value="1"/>
</dbReference>
<protein>
    <recommendedName>
        <fullName evidence="7">tRNA (34-2'-O)-methyltransferase regulator WDR6</fullName>
    </recommendedName>
</protein>
<evidence type="ECO:0000256" key="6">
    <source>
        <dbReference type="ARBA" id="ARBA00038255"/>
    </source>
</evidence>
<evidence type="ECO:0000256" key="5">
    <source>
        <dbReference type="ARBA" id="ARBA00022737"/>
    </source>
</evidence>
<keyword evidence="10" id="KW-1185">Reference proteome</keyword>
<dbReference type="EMBL" id="CAJFCV020000006">
    <property type="protein sequence ID" value="CAG9131103.1"/>
    <property type="molecule type" value="Genomic_DNA"/>
</dbReference>
<evidence type="ECO:0000313" key="11">
    <source>
        <dbReference type="WBParaSite" id="BXY_0132400.1"/>
    </source>
</evidence>
<dbReference type="Proteomes" id="UP000659654">
    <property type="component" value="Unassembled WGS sequence"/>
</dbReference>
<dbReference type="PANTHER" id="PTHR14344">
    <property type="entry name" value="WD REPEAT PROTEIN"/>
    <property type="match status" value="1"/>
</dbReference>
<dbReference type="InterPro" id="IPR001680">
    <property type="entry name" value="WD40_rpt"/>
</dbReference>
<name>A0A1I7RKU0_BURXY</name>
<dbReference type="InterPro" id="IPR051973">
    <property type="entry name" value="tRNA_Anticodon_Mtase-Reg"/>
</dbReference>
<dbReference type="Proteomes" id="UP000582659">
    <property type="component" value="Unassembled WGS sequence"/>
</dbReference>
<dbReference type="SMART" id="SM00320">
    <property type="entry name" value="WD40"/>
    <property type="match status" value="4"/>
</dbReference>
<dbReference type="InterPro" id="IPR036322">
    <property type="entry name" value="WD40_repeat_dom_sf"/>
</dbReference>
<comment type="similarity">
    <text evidence="6">Belongs to the WD repeat WDR6 family.</text>
</comment>
<evidence type="ECO:0000313" key="10">
    <source>
        <dbReference type="Proteomes" id="UP000659654"/>
    </source>
</evidence>
<accession>A0A1I7RKU0</accession>
<dbReference type="GO" id="GO:0030488">
    <property type="term" value="P:tRNA methylation"/>
    <property type="evidence" value="ECO:0007669"/>
    <property type="project" value="TreeGrafter"/>
</dbReference>
<proteinExistence type="inferred from homology"/>
<dbReference type="Proteomes" id="UP000095284">
    <property type="component" value="Unplaced"/>
</dbReference>
<sequence>MAIVGPRLCFCKQGESRYICGNGNSIEFRNSSPKSVKKSKIFDENGFNTYGILADCTNYHDLVCFGERELVWIKDYRILHRLRFSDWISAVKILGDGSVVVLTSHNVLFHYGRDGTTLKEEEKVELEGLGILFCAVIAGDLWENLTVYCGNVFGDVVSFKRVDHEWNLTPFKGHKGMIFGIYLHDHHLYSISDDRSLTVWNTDGEVISKGYGHSARPLALTVSSDGRIFTGGYDEMICIWEFDGELKLKQSIQVSGGPIRSLLAFEDALLAGTATGSLIQVIIPKERYKVTENKLDFTVRSLCRLDDDNSVFINDSRELVLYRKKGNGEAETTVLISKAPLKFNTLSRLGKGMEVIVAEENRLYYVNASKPLYSSVKLYYSVISLILTGNYVLISDEKDECHVFEIKNDEPVEIGNVAIPSRHRISSGFDLGEAFILGTTKGTILVVEKEGWKVSLTVPKAHKKESILFIEKMNDKIVSLGKDGSLTEWSYSYRRLEMICVRATIEWPCKVVNNGEYSYLIGFHGGKFVIVNMKTFLIESEVHCGGGHRIWWFDVRNMTFEYIQKGILYTAQCYSTKIDFLEGPFHSSETTVLAVIDEKKRENTSKVKFVTGGNDTKVILNEYDQEKNTINVLQVSERPLSSVHNVTSCDNLVVTVGGRGEVICWSVEGDELIFLCSKCFPNDFRLISVDICQRDHGYSLAVLGGDGVVTLLYFNSTVRLIKEIAEFKTEEIWSFVDVKFLKYNQILAINTVGEVLVYCNGEENSRFLVERNPLSVVNAIKVEDFHLVFVGSVSGTLSILVMKNGEMQKGPSQIIHVSTITDIHLEKKNDSVEIITISLDRTMVITEYDFIKSTLEGKKIVPLVIADPSKVVKIKKTNNALVSGYGLESIGL</sequence>
<dbReference type="SUPFAM" id="SSF50978">
    <property type="entry name" value="WD40 repeat-like"/>
    <property type="match status" value="1"/>
</dbReference>
<keyword evidence="5" id="KW-0677">Repeat</keyword>
<dbReference type="OrthoDB" id="5594999at2759"/>
<dbReference type="AlphaFoldDB" id="A0A1I7RKU0"/>
<dbReference type="EMBL" id="CAJFDI010000006">
    <property type="protein sequence ID" value="CAD5234990.1"/>
    <property type="molecule type" value="Genomic_DNA"/>
</dbReference>
<dbReference type="GO" id="GO:0005737">
    <property type="term" value="C:cytoplasm"/>
    <property type="evidence" value="ECO:0007669"/>
    <property type="project" value="UniProtKB-SubCell"/>
</dbReference>
<evidence type="ECO:0000313" key="8">
    <source>
        <dbReference type="EMBL" id="CAD5234990.1"/>
    </source>
</evidence>
<dbReference type="eggNOG" id="KOG0974">
    <property type="taxonomic scope" value="Eukaryota"/>
</dbReference>
<organism evidence="9 11">
    <name type="scientific">Bursaphelenchus xylophilus</name>
    <name type="common">Pinewood nematode worm</name>
    <name type="synonym">Aphelenchoides xylophilus</name>
    <dbReference type="NCBI Taxonomy" id="6326"/>
    <lineage>
        <taxon>Eukaryota</taxon>
        <taxon>Metazoa</taxon>
        <taxon>Ecdysozoa</taxon>
        <taxon>Nematoda</taxon>
        <taxon>Chromadorea</taxon>
        <taxon>Rhabditida</taxon>
        <taxon>Tylenchina</taxon>
        <taxon>Tylenchomorpha</taxon>
        <taxon>Aphelenchoidea</taxon>
        <taxon>Aphelenchoididae</taxon>
        <taxon>Bursaphelenchus</taxon>
    </lineage>
</organism>
<evidence type="ECO:0000313" key="9">
    <source>
        <dbReference type="Proteomes" id="UP000095284"/>
    </source>
</evidence>
<evidence type="ECO:0000256" key="1">
    <source>
        <dbReference type="ARBA" id="ARBA00004496"/>
    </source>
</evidence>
<dbReference type="WBParaSite" id="BXY_0132400.1">
    <property type="protein sequence ID" value="BXY_0132400.1"/>
    <property type="gene ID" value="BXY_0132400"/>
</dbReference>
<reference evidence="11" key="1">
    <citation type="submission" date="2016-11" db="UniProtKB">
        <authorList>
            <consortium name="WormBaseParasite"/>
        </authorList>
    </citation>
    <scope>IDENTIFICATION</scope>
</reference>
<evidence type="ECO:0000256" key="4">
    <source>
        <dbReference type="ARBA" id="ARBA00022694"/>
    </source>
</evidence>
<evidence type="ECO:0000256" key="2">
    <source>
        <dbReference type="ARBA" id="ARBA00022490"/>
    </source>
</evidence>
<evidence type="ECO:0000256" key="7">
    <source>
        <dbReference type="ARBA" id="ARBA00040154"/>
    </source>
</evidence>
<dbReference type="Gene3D" id="2.130.10.10">
    <property type="entry name" value="YVTN repeat-like/Quinoprotein amine dehydrogenase"/>
    <property type="match status" value="2"/>
</dbReference>
<keyword evidence="3" id="KW-0853">WD repeat</keyword>
<keyword evidence="2" id="KW-0963">Cytoplasm</keyword>
<evidence type="ECO:0000256" key="3">
    <source>
        <dbReference type="ARBA" id="ARBA00022574"/>
    </source>
</evidence>
<reference evidence="8" key="2">
    <citation type="submission" date="2020-09" db="EMBL/GenBank/DDBJ databases">
        <authorList>
            <person name="Kikuchi T."/>
        </authorList>
    </citation>
    <scope>NUCLEOTIDE SEQUENCE</scope>
    <source>
        <strain evidence="8">Ka4C1</strain>
    </source>
</reference>
<dbReference type="PANTHER" id="PTHR14344:SF3">
    <property type="entry name" value="WD REPEAT-CONTAINING PROTEIN 6"/>
    <property type="match status" value="1"/>
</dbReference>
<comment type="subcellular location">
    <subcellularLocation>
        <location evidence="1">Cytoplasm</location>
    </subcellularLocation>
</comment>
<gene>
    <name evidence="8" type="ORF">BXYJ_LOCUS15081</name>
</gene>